<dbReference type="InterPro" id="IPR000504">
    <property type="entry name" value="RRM_dom"/>
</dbReference>
<dbReference type="AlphaFoldDB" id="A0A9N9QU48"/>
<feature type="domain" description="RRM" evidence="3">
    <location>
        <begin position="21"/>
        <end position="100"/>
    </location>
</feature>
<dbReference type="OrthoDB" id="78437at2759"/>
<dbReference type="InterPro" id="IPR052462">
    <property type="entry name" value="SLIRP/GR-RBP-like"/>
</dbReference>
<dbReference type="Proteomes" id="UP001153714">
    <property type="component" value="Chromosome 10"/>
</dbReference>
<keyword evidence="1 2" id="KW-0694">RNA-binding</keyword>
<reference evidence="4" key="1">
    <citation type="submission" date="2021-12" db="EMBL/GenBank/DDBJ databases">
        <authorList>
            <person name="King R."/>
        </authorList>
    </citation>
    <scope>NUCLEOTIDE SEQUENCE</scope>
</reference>
<evidence type="ECO:0000313" key="5">
    <source>
        <dbReference type="Proteomes" id="UP001153714"/>
    </source>
</evidence>
<accession>A0A9N9QU48</accession>
<evidence type="ECO:0000256" key="1">
    <source>
        <dbReference type="ARBA" id="ARBA00022884"/>
    </source>
</evidence>
<dbReference type="GO" id="GO:0003723">
    <property type="term" value="F:RNA binding"/>
    <property type="evidence" value="ECO:0007669"/>
    <property type="project" value="UniProtKB-UniRule"/>
</dbReference>
<dbReference type="EMBL" id="OU893341">
    <property type="protein sequence ID" value="CAG9783353.1"/>
    <property type="molecule type" value="Genomic_DNA"/>
</dbReference>
<dbReference type="SMART" id="SM00360">
    <property type="entry name" value="RRM"/>
    <property type="match status" value="4"/>
</dbReference>
<dbReference type="Pfam" id="PF00076">
    <property type="entry name" value="RRM_1"/>
    <property type="match status" value="3"/>
</dbReference>
<dbReference type="InterPro" id="IPR035979">
    <property type="entry name" value="RBD_domain_sf"/>
</dbReference>
<evidence type="ECO:0000256" key="2">
    <source>
        <dbReference type="PROSITE-ProRule" id="PRU00176"/>
    </source>
</evidence>
<name>A0A9N9QU48_9NEOP</name>
<reference evidence="4" key="2">
    <citation type="submission" date="2022-10" db="EMBL/GenBank/DDBJ databases">
        <authorList>
            <consortium name="ENA_rothamsted_submissions"/>
            <consortium name="culmorum"/>
            <person name="King R."/>
        </authorList>
    </citation>
    <scope>NUCLEOTIDE SEQUENCE</scope>
</reference>
<sequence>MYNNFQNNRNEDRKEDKPPYSRVFVVCSKLTQEEDLRTPFEKYGTVEDLYMPRDRNTGEPRGVAYIKFSKTSSAAAAIHDLQAKPLKINNKPIKVMIASSKHDSSSTNEEKYRRLFIKVHKDISESEIYDHFNQFGLVDSVYLQKDKVTDKCKGFAYVHYTNFLDAAKAFEECDRKYKPVFATPKDELKRGRNVLEGLFGFQGDSYSNNSQVGKDYNFIEQKRDSLSLLPNIPSQNCATVIVTCSPQVPQKYVEKLFNIVPGMIQCQYTLDTYNGFCKAIVTYDNEQSATCAVKKINNFEYPSGEIVSVKLDENPINKAANNLTNIVNNFKNSLDAGNPDLLQLADAIAEASTLIKAATTGKIENKSHNLDTPNDFCSVPLPSPRPMANSNSRVAQRCFIVCKPYPPAGSALRDAFCRFGDLIDVCTFPNKTFGFVKYASVRAAQEAIKTLNGAVLCGIQLKVLEADEKPSKDDDHKMIIDSSEDFSNHCKEGKRMKIHD</sequence>
<dbReference type="SUPFAM" id="SSF54928">
    <property type="entry name" value="RNA-binding domain, RBD"/>
    <property type="match status" value="3"/>
</dbReference>
<feature type="domain" description="RRM" evidence="3">
    <location>
        <begin position="396"/>
        <end position="468"/>
    </location>
</feature>
<organism evidence="4 5">
    <name type="scientific">Diatraea saccharalis</name>
    <name type="common">sugarcane borer</name>
    <dbReference type="NCBI Taxonomy" id="40085"/>
    <lineage>
        <taxon>Eukaryota</taxon>
        <taxon>Metazoa</taxon>
        <taxon>Ecdysozoa</taxon>
        <taxon>Arthropoda</taxon>
        <taxon>Hexapoda</taxon>
        <taxon>Insecta</taxon>
        <taxon>Pterygota</taxon>
        <taxon>Neoptera</taxon>
        <taxon>Endopterygota</taxon>
        <taxon>Lepidoptera</taxon>
        <taxon>Glossata</taxon>
        <taxon>Ditrysia</taxon>
        <taxon>Pyraloidea</taxon>
        <taxon>Crambidae</taxon>
        <taxon>Crambinae</taxon>
        <taxon>Diatraea</taxon>
    </lineage>
</organism>
<proteinExistence type="predicted"/>
<dbReference type="CDD" id="cd12366">
    <property type="entry name" value="RRM1_RBM45"/>
    <property type="match status" value="1"/>
</dbReference>
<feature type="domain" description="RRM" evidence="3">
    <location>
        <begin position="113"/>
        <end position="194"/>
    </location>
</feature>
<gene>
    <name evidence="4" type="ORF">DIATSA_LOCUS1534</name>
</gene>
<dbReference type="Gene3D" id="3.30.70.330">
    <property type="match status" value="3"/>
</dbReference>
<keyword evidence="5" id="KW-1185">Reference proteome</keyword>
<dbReference type="PROSITE" id="PS50102">
    <property type="entry name" value="RRM"/>
    <property type="match status" value="3"/>
</dbReference>
<dbReference type="InterPro" id="IPR012677">
    <property type="entry name" value="Nucleotide-bd_a/b_plait_sf"/>
</dbReference>
<dbReference type="PANTHER" id="PTHR48027">
    <property type="entry name" value="HETEROGENEOUS NUCLEAR RIBONUCLEOPROTEIN 87F-RELATED"/>
    <property type="match status" value="1"/>
</dbReference>
<protein>
    <recommendedName>
        <fullName evidence="3">RRM domain-containing protein</fullName>
    </recommendedName>
</protein>
<evidence type="ECO:0000313" key="4">
    <source>
        <dbReference type="EMBL" id="CAG9783353.1"/>
    </source>
</evidence>
<evidence type="ECO:0000259" key="3">
    <source>
        <dbReference type="PROSITE" id="PS50102"/>
    </source>
</evidence>
<dbReference type="InterPro" id="IPR034203">
    <property type="entry name" value="RBM45_RRM1"/>
</dbReference>